<reference evidence="3" key="1">
    <citation type="submission" date="2019-04" db="EMBL/GenBank/DDBJ databases">
        <title>Whole genome sequencing of cave bacteria.</title>
        <authorList>
            <person name="Gan H.M."/>
            <person name="Barton H."/>
            <person name="Savka M.A."/>
        </authorList>
    </citation>
    <scope>NUCLEOTIDE SEQUENCE [LARGE SCALE GENOMIC DNA]</scope>
    <source>
        <strain evidence="3">LC387</strain>
    </source>
</reference>
<organism evidence="3 4">
    <name type="scientific">Afipia massiliensis</name>
    <dbReference type="NCBI Taxonomy" id="211460"/>
    <lineage>
        <taxon>Bacteria</taxon>
        <taxon>Pseudomonadati</taxon>
        <taxon>Pseudomonadota</taxon>
        <taxon>Alphaproteobacteria</taxon>
        <taxon>Hyphomicrobiales</taxon>
        <taxon>Nitrobacteraceae</taxon>
        <taxon>Afipia</taxon>
    </lineage>
</organism>
<evidence type="ECO:0000313" key="4">
    <source>
        <dbReference type="Proteomes" id="UP000034832"/>
    </source>
</evidence>
<feature type="signal peptide" evidence="1">
    <location>
        <begin position="1"/>
        <end position="24"/>
    </location>
</feature>
<dbReference type="InterPro" id="IPR011042">
    <property type="entry name" value="6-blade_b-propeller_TolB-like"/>
</dbReference>
<keyword evidence="1" id="KW-0732">Signal</keyword>
<evidence type="ECO:0000259" key="2">
    <source>
        <dbReference type="Pfam" id="PF07995"/>
    </source>
</evidence>
<dbReference type="PANTHER" id="PTHR19328:SF75">
    <property type="entry name" value="ALDOSE SUGAR DEHYDROGENASE YLII"/>
    <property type="match status" value="1"/>
</dbReference>
<accession>A0A4U6BKW9</accession>
<gene>
    <name evidence="3" type="ORF">YH63_004985</name>
</gene>
<comment type="caution">
    <text evidence="3">The sequence shown here is derived from an EMBL/GenBank/DDBJ whole genome shotgun (WGS) entry which is preliminary data.</text>
</comment>
<dbReference type="AlphaFoldDB" id="A0A4U6BKW9"/>
<dbReference type="SUPFAM" id="SSF50952">
    <property type="entry name" value="Soluble quinoprotein glucose dehydrogenase"/>
    <property type="match status" value="1"/>
</dbReference>
<feature type="chain" id="PRO_5020409654" evidence="1">
    <location>
        <begin position="25"/>
        <end position="384"/>
    </location>
</feature>
<dbReference type="InterPro" id="IPR012938">
    <property type="entry name" value="Glc/Sorbosone_DH"/>
</dbReference>
<dbReference type="PANTHER" id="PTHR19328">
    <property type="entry name" value="HEDGEHOG-INTERACTING PROTEIN"/>
    <property type="match status" value="1"/>
</dbReference>
<dbReference type="Gene3D" id="2.120.10.30">
    <property type="entry name" value="TolB, C-terminal domain"/>
    <property type="match status" value="1"/>
</dbReference>
<evidence type="ECO:0000256" key="1">
    <source>
        <dbReference type="SAM" id="SignalP"/>
    </source>
</evidence>
<keyword evidence="4" id="KW-1185">Reference proteome</keyword>
<dbReference type="RefSeq" id="WP_083992633.1">
    <property type="nucleotide sequence ID" value="NZ_LBIA02000001.1"/>
</dbReference>
<evidence type="ECO:0000313" key="3">
    <source>
        <dbReference type="EMBL" id="TKT70817.1"/>
    </source>
</evidence>
<dbReference type="Pfam" id="PF07995">
    <property type="entry name" value="GSDH"/>
    <property type="match status" value="1"/>
</dbReference>
<protein>
    <submittedName>
        <fullName evidence="3">PQQ-dependent sugar dehydrogenase</fullName>
    </submittedName>
</protein>
<dbReference type="STRING" id="211460.YH63_13920"/>
<dbReference type="Proteomes" id="UP000034832">
    <property type="component" value="Unassembled WGS sequence"/>
</dbReference>
<feature type="domain" description="Glucose/Sorbosone dehydrogenase" evidence="2">
    <location>
        <begin position="48"/>
        <end position="375"/>
    </location>
</feature>
<sequence length="384" mass="40663">MALPKTFMVSAVLAAFVIHPAAQAESINAGGRTANPTLPFTAQAIAEFNTPWAIGFLPDGRLLVTEKPGRIFLVTQGGQKAEVGNVPDVAASGQNGLLDIAVAPDFATSSRVYFTYVEPGRGGSRLVLSRATLSVSDSSVTLADRVAIWRQTPAVGGGQPGGIIAFDPQGSHLFLTVGDRMQPASAQDPSQARGKVLRLNLDGSTPADNPHAAKGGVLGQTWTTGHRNPYGLAFAPDGRLWLHEMGPRGGDELNLIEAGRNYGWPLVSNGDNYSGSPIPDHDTRLEFTAPAVYWTPVISPAGLTFYAGALFPQWRGSALVGALSAQSLVRVSFRSDGQPDEAERWSMGGRIRDVAVAPDGAIWVIEDRNPGRLLRLTPANRRAG</sequence>
<dbReference type="EMBL" id="LBIA02000001">
    <property type="protein sequence ID" value="TKT70817.1"/>
    <property type="molecule type" value="Genomic_DNA"/>
</dbReference>
<proteinExistence type="predicted"/>
<name>A0A4U6BKW9_9BRAD</name>
<dbReference type="OrthoDB" id="9770043at2"/>
<dbReference type="InterPro" id="IPR011041">
    <property type="entry name" value="Quinoprot_gluc/sorb_DH_b-prop"/>
</dbReference>